<evidence type="ECO:0000256" key="1">
    <source>
        <dbReference type="ARBA" id="ARBA00023172"/>
    </source>
</evidence>
<dbReference type="EMBL" id="JAAXKY010000018">
    <property type="protein sequence ID" value="NMH77131.1"/>
    <property type="molecule type" value="Genomic_DNA"/>
</dbReference>
<sequence length="85" mass="9509">MSADRPTPNVFLSPKGGRPTRSNFHRIWDKARVKVGGPDLHLHDLRHTGNTLAAEMGATLRDLMNRMGHRSTPATLIHLHARRSP</sequence>
<name>A0ABX1R9R8_9PSEU</name>
<dbReference type="InterPro" id="IPR013762">
    <property type="entry name" value="Integrase-like_cat_sf"/>
</dbReference>
<gene>
    <name evidence="3" type="ORF">HF577_08490</name>
</gene>
<dbReference type="InterPro" id="IPR011010">
    <property type="entry name" value="DNA_brk_join_enz"/>
</dbReference>
<evidence type="ECO:0000313" key="4">
    <source>
        <dbReference type="Proteomes" id="UP001296706"/>
    </source>
</evidence>
<comment type="caution">
    <text evidence="3">The sequence shown here is derived from an EMBL/GenBank/DDBJ whole genome shotgun (WGS) entry which is preliminary data.</text>
</comment>
<dbReference type="PROSITE" id="PS51898">
    <property type="entry name" value="TYR_RECOMBINASE"/>
    <property type="match status" value="1"/>
</dbReference>
<proteinExistence type="predicted"/>
<feature type="domain" description="Tyr recombinase" evidence="2">
    <location>
        <begin position="1"/>
        <end position="85"/>
    </location>
</feature>
<keyword evidence="4" id="KW-1185">Reference proteome</keyword>
<dbReference type="Gene3D" id="1.10.443.10">
    <property type="entry name" value="Intergrase catalytic core"/>
    <property type="match status" value="1"/>
</dbReference>
<dbReference type="RefSeq" id="WP_169395202.1">
    <property type="nucleotide sequence ID" value="NZ_BAAAJH010000004.1"/>
</dbReference>
<organism evidence="3 4">
    <name type="scientific">Pseudonocardia xinjiangensis</name>
    <dbReference type="NCBI Taxonomy" id="75289"/>
    <lineage>
        <taxon>Bacteria</taxon>
        <taxon>Bacillati</taxon>
        <taxon>Actinomycetota</taxon>
        <taxon>Actinomycetes</taxon>
        <taxon>Pseudonocardiales</taxon>
        <taxon>Pseudonocardiaceae</taxon>
        <taxon>Pseudonocardia</taxon>
    </lineage>
</organism>
<protein>
    <submittedName>
        <fullName evidence="3">Tyrosine-type recombinase/integrase</fullName>
    </submittedName>
</protein>
<reference evidence="3 4" key="1">
    <citation type="submission" date="2020-04" db="EMBL/GenBank/DDBJ databases">
        <authorList>
            <person name="Klaysubun C."/>
            <person name="Duangmal K."/>
            <person name="Lipun K."/>
        </authorList>
    </citation>
    <scope>NUCLEOTIDE SEQUENCE [LARGE SCALE GENOMIC DNA]</scope>
    <source>
        <strain evidence="3 4">JCM 11839</strain>
    </source>
</reference>
<dbReference type="Pfam" id="PF00589">
    <property type="entry name" value="Phage_integrase"/>
    <property type="match status" value="1"/>
</dbReference>
<dbReference type="InterPro" id="IPR002104">
    <property type="entry name" value="Integrase_catalytic"/>
</dbReference>
<dbReference type="SUPFAM" id="SSF56349">
    <property type="entry name" value="DNA breaking-rejoining enzymes"/>
    <property type="match status" value="1"/>
</dbReference>
<accession>A0ABX1R9R8</accession>
<keyword evidence="1" id="KW-0233">DNA recombination</keyword>
<evidence type="ECO:0000259" key="2">
    <source>
        <dbReference type="PROSITE" id="PS51898"/>
    </source>
</evidence>
<dbReference type="Proteomes" id="UP001296706">
    <property type="component" value="Unassembled WGS sequence"/>
</dbReference>
<evidence type="ECO:0000313" key="3">
    <source>
        <dbReference type="EMBL" id="NMH77131.1"/>
    </source>
</evidence>